<comment type="similarity">
    <text evidence="1">Belongs to the histone deacetylase family. HD type 1 subfamily.</text>
</comment>
<evidence type="ECO:0000256" key="5">
    <source>
        <dbReference type="SAM" id="MobiDB-lite"/>
    </source>
</evidence>
<comment type="caution">
    <text evidence="7">The sequence shown here is derived from an EMBL/GenBank/DDBJ whole genome shotgun (WGS) entry which is preliminary data.</text>
</comment>
<feature type="compositionally biased region" description="Low complexity" evidence="5">
    <location>
        <begin position="516"/>
        <end position="526"/>
    </location>
</feature>
<feature type="compositionally biased region" description="Acidic residues" evidence="5">
    <location>
        <begin position="591"/>
        <end position="603"/>
    </location>
</feature>
<reference evidence="7" key="1">
    <citation type="submission" date="2023-03" db="EMBL/GenBank/DDBJ databases">
        <title>Massive genome expansion in bonnet fungi (Mycena s.s.) driven by repeated elements and novel gene families across ecological guilds.</title>
        <authorList>
            <consortium name="Lawrence Berkeley National Laboratory"/>
            <person name="Harder C.B."/>
            <person name="Miyauchi S."/>
            <person name="Viragh M."/>
            <person name="Kuo A."/>
            <person name="Thoen E."/>
            <person name="Andreopoulos B."/>
            <person name="Lu D."/>
            <person name="Skrede I."/>
            <person name="Drula E."/>
            <person name="Henrissat B."/>
            <person name="Morin E."/>
            <person name="Kohler A."/>
            <person name="Barry K."/>
            <person name="LaButti K."/>
            <person name="Morin E."/>
            <person name="Salamov A."/>
            <person name="Lipzen A."/>
            <person name="Mereny Z."/>
            <person name="Hegedus B."/>
            <person name="Baldrian P."/>
            <person name="Stursova M."/>
            <person name="Weitz H."/>
            <person name="Taylor A."/>
            <person name="Grigoriev I.V."/>
            <person name="Nagy L.G."/>
            <person name="Martin F."/>
            <person name="Kauserud H."/>
        </authorList>
    </citation>
    <scope>NUCLEOTIDE SEQUENCE</scope>
    <source>
        <strain evidence="7">CBHHK200</strain>
    </source>
</reference>
<feature type="region of interest" description="Disordered" evidence="5">
    <location>
        <begin position="387"/>
        <end position="434"/>
    </location>
</feature>
<dbReference type="SUPFAM" id="SSF52768">
    <property type="entry name" value="Arginase/deacetylase"/>
    <property type="match status" value="1"/>
</dbReference>
<dbReference type="PRINTS" id="PR01271">
    <property type="entry name" value="HISDACETLASE"/>
</dbReference>
<dbReference type="PRINTS" id="PR01270">
    <property type="entry name" value="HDASUPER"/>
</dbReference>
<dbReference type="InterPro" id="IPR037138">
    <property type="entry name" value="His_deacetylse_dom_sf"/>
</dbReference>
<feature type="region of interest" description="Disordered" evidence="5">
    <location>
        <begin position="572"/>
        <end position="681"/>
    </location>
</feature>
<dbReference type="GO" id="GO:0141221">
    <property type="term" value="F:histone deacetylase activity, hydrolytic mechanism"/>
    <property type="evidence" value="ECO:0007669"/>
    <property type="project" value="UniProtKB-EC"/>
</dbReference>
<evidence type="ECO:0000256" key="1">
    <source>
        <dbReference type="ARBA" id="ARBA00006457"/>
    </source>
</evidence>
<dbReference type="AlphaFoldDB" id="A0AAD6S5L3"/>
<evidence type="ECO:0000259" key="6">
    <source>
        <dbReference type="Pfam" id="PF00850"/>
    </source>
</evidence>
<keyword evidence="8" id="KW-1185">Reference proteome</keyword>
<dbReference type="InterPro" id="IPR003084">
    <property type="entry name" value="HDAC_I/II"/>
</dbReference>
<dbReference type="GO" id="GO:0031507">
    <property type="term" value="P:heterochromatin formation"/>
    <property type="evidence" value="ECO:0007669"/>
    <property type="project" value="TreeGrafter"/>
</dbReference>
<dbReference type="Proteomes" id="UP001218188">
    <property type="component" value="Unassembled WGS sequence"/>
</dbReference>
<dbReference type="Pfam" id="PF00850">
    <property type="entry name" value="Hist_deacetyl"/>
    <property type="match status" value="1"/>
</dbReference>
<gene>
    <name evidence="7" type="ORF">C8F04DRAFT_303008</name>
</gene>
<feature type="compositionally biased region" description="Acidic residues" evidence="5">
    <location>
        <begin position="460"/>
        <end position="480"/>
    </location>
</feature>
<name>A0AAD6S5L3_9AGAR</name>
<evidence type="ECO:0000313" key="8">
    <source>
        <dbReference type="Proteomes" id="UP001218188"/>
    </source>
</evidence>
<feature type="compositionally biased region" description="Basic and acidic residues" evidence="5">
    <location>
        <begin position="634"/>
        <end position="653"/>
    </location>
</feature>
<keyword evidence="3" id="KW-0378">Hydrolase</keyword>
<dbReference type="GO" id="GO:0070210">
    <property type="term" value="C:Rpd3L-Expanded complex"/>
    <property type="evidence" value="ECO:0007669"/>
    <property type="project" value="TreeGrafter"/>
</dbReference>
<evidence type="ECO:0000256" key="3">
    <source>
        <dbReference type="ARBA" id="ARBA00022801"/>
    </source>
</evidence>
<feature type="region of interest" description="Disordered" evidence="5">
    <location>
        <begin position="449"/>
        <end position="491"/>
    </location>
</feature>
<feature type="region of interest" description="Disordered" evidence="5">
    <location>
        <begin position="505"/>
        <end position="526"/>
    </location>
</feature>
<dbReference type="EMBL" id="JARJCM010000267">
    <property type="protein sequence ID" value="KAJ7020350.1"/>
    <property type="molecule type" value="Genomic_DNA"/>
</dbReference>
<organism evidence="7 8">
    <name type="scientific">Mycena alexandri</name>
    <dbReference type="NCBI Taxonomy" id="1745969"/>
    <lineage>
        <taxon>Eukaryota</taxon>
        <taxon>Fungi</taxon>
        <taxon>Dikarya</taxon>
        <taxon>Basidiomycota</taxon>
        <taxon>Agaricomycotina</taxon>
        <taxon>Agaricomycetes</taxon>
        <taxon>Agaricomycetidae</taxon>
        <taxon>Agaricales</taxon>
        <taxon>Marasmiineae</taxon>
        <taxon>Mycenaceae</taxon>
        <taxon>Mycena</taxon>
    </lineage>
</organism>
<protein>
    <recommendedName>
        <fullName evidence="2">histone deacetylase</fullName>
        <ecNumber evidence="2">3.5.1.98</ecNumber>
    </recommendedName>
</protein>
<keyword evidence="4" id="KW-0156">Chromatin regulator</keyword>
<dbReference type="CDD" id="cd09991">
    <property type="entry name" value="HDAC_classI"/>
    <property type="match status" value="1"/>
</dbReference>
<dbReference type="EC" id="3.5.1.98" evidence="2"/>
<dbReference type="Gene3D" id="3.40.800.20">
    <property type="entry name" value="Histone deacetylase domain"/>
    <property type="match status" value="1"/>
</dbReference>
<dbReference type="InterPro" id="IPR023696">
    <property type="entry name" value="Ureohydrolase_dom_sf"/>
</dbReference>
<evidence type="ECO:0000313" key="7">
    <source>
        <dbReference type="EMBL" id="KAJ7020350.1"/>
    </source>
</evidence>
<feature type="domain" description="Histone deacetylase" evidence="6">
    <location>
        <begin position="23"/>
        <end position="327"/>
    </location>
</feature>
<proteinExistence type="inferred from homology"/>
<dbReference type="PANTHER" id="PTHR10625">
    <property type="entry name" value="HISTONE DEACETYLASE HDAC1-RELATED"/>
    <property type="match status" value="1"/>
</dbReference>
<sequence length="681" mass="74644">MSRRRVAYYYDPDVGGYTYGLGHPMKPHRVRVTHDLVSAYGMLPQMQVLRPKRATPESMTAFHTDEYINFLARVTPETAEELTHGGMLFLVGELPDNPPFPGVFEFCSISAGGSLAAAQRLSPSAPSSPSSSASSNAIPADIAVNWAGGLHHAKKGEASGFCYINDIVLCILELLRSHPRVLYIDIDIHHGDGVEEAFYTTDRVMTASFHKYGEFFPGTGTQEDVGRGKGRGYSVNVPLGDGVTDESFRGVFEPVMGKIMEIYRPTAVVLQCGADSLSGDKLGGFNLSLAGHAACVQFMRSYNLPLILLGGGGYTVKNVAKAWTFETACALGIESDIDVNLPWSEYFEWFGPRYRLEVMPSNMEDVNLRGGELDKVRKRALAQLQSLAPRGAPSVHMQDVPRQSVSEHLGLGGTTSRRSRREEEGWGEDEPRDELDGRLAQHARYVYTLQQPPSASALSDDSDSDSDLDNSDDEELEDDGGSTLGSTARARRKRMSILTNRWLELPRRPHAHSPQHGHGLNNGNLHLNGDNGNIGMMMAALPPTKHTKRRFFQSAVRWDDGGDRIVSALGVDDGMRNSRNGHGGAGRDGSVLDENEDEGEEDEGRSGAKEETDVDSGVGIGMRLRGGSRGLAGRLREPAGREVEKEKEKEFPGRRTRGRGRREVVVDEREVDGDGDDWDMD</sequence>
<dbReference type="InterPro" id="IPR000286">
    <property type="entry name" value="HDACs"/>
</dbReference>
<dbReference type="InterPro" id="IPR023801">
    <property type="entry name" value="His_deacetylse_dom"/>
</dbReference>
<evidence type="ECO:0000256" key="4">
    <source>
        <dbReference type="ARBA" id="ARBA00022853"/>
    </source>
</evidence>
<dbReference type="PANTHER" id="PTHR10625:SF2">
    <property type="entry name" value="HISTONE DEACETYLASE"/>
    <property type="match status" value="1"/>
</dbReference>
<accession>A0AAD6S5L3</accession>
<feature type="compositionally biased region" description="Acidic residues" evidence="5">
    <location>
        <begin position="669"/>
        <end position="681"/>
    </location>
</feature>
<evidence type="ECO:0000256" key="2">
    <source>
        <dbReference type="ARBA" id="ARBA00012111"/>
    </source>
</evidence>